<dbReference type="OrthoDB" id="6205355at2759"/>
<evidence type="ECO:0000256" key="2">
    <source>
        <dbReference type="SAM" id="SignalP"/>
    </source>
</evidence>
<dbReference type="AlphaFoldDB" id="A0A8B8AHH4"/>
<evidence type="ECO:0000313" key="4">
    <source>
        <dbReference type="RefSeq" id="XP_022290962.1"/>
    </source>
</evidence>
<protein>
    <submittedName>
        <fullName evidence="4">Uncharacterized protein LOC111102487</fullName>
    </submittedName>
</protein>
<organism evidence="3 4">
    <name type="scientific">Crassostrea virginica</name>
    <name type="common">Eastern oyster</name>
    <dbReference type="NCBI Taxonomy" id="6565"/>
    <lineage>
        <taxon>Eukaryota</taxon>
        <taxon>Metazoa</taxon>
        <taxon>Spiralia</taxon>
        <taxon>Lophotrochozoa</taxon>
        <taxon>Mollusca</taxon>
        <taxon>Bivalvia</taxon>
        <taxon>Autobranchia</taxon>
        <taxon>Pteriomorphia</taxon>
        <taxon>Ostreida</taxon>
        <taxon>Ostreoidea</taxon>
        <taxon>Ostreidae</taxon>
        <taxon>Crassostrea</taxon>
    </lineage>
</organism>
<keyword evidence="2" id="KW-0732">Signal</keyword>
<reference evidence="4" key="1">
    <citation type="submission" date="2025-08" db="UniProtKB">
        <authorList>
            <consortium name="RefSeq"/>
        </authorList>
    </citation>
    <scope>IDENTIFICATION</scope>
    <source>
        <tissue evidence="4">Whole sample</tissue>
    </source>
</reference>
<evidence type="ECO:0000313" key="3">
    <source>
        <dbReference type="Proteomes" id="UP000694844"/>
    </source>
</evidence>
<keyword evidence="1" id="KW-0472">Membrane</keyword>
<proteinExistence type="predicted"/>
<feature type="signal peptide" evidence="2">
    <location>
        <begin position="1"/>
        <end position="23"/>
    </location>
</feature>
<dbReference type="Proteomes" id="UP000694844">
    <property type="component" value="Chromosome 7"/>
</dbReference>
<feature type="chain" id="PRO_5034829880" evidence="2">
    <location>
        <begin position="24"/>
        <end position="160"/>
    </location>
</feature>
<dbReference type="KEGG" id="cvn:111102487"/>
<keyword evidence="3" id="KW-1185">Reference proteome</keyword>
<sequence length="160" mass="17855">MVIFLTLIGVDFLILCMDLQVKTSSGCVQGFFGQNCELPCRYPNYGQDCQLECVCTMELCNHISGCPKPATETTTDSKSYGSRSVPDDTRNLKIFYTSNFNLTLGEEILQTNGLDLKHKAMLVSICIMATVILVLAGVYLTKRTTISAIISYYSFFRQNK</sequence>
<gene>
    <name evidence="4" type="primary">LOC111102487</name>
</gene>
<feature type="transmembrane region" description="Helical" evidence="1">
    <location>
        <begin position="120"/>
        <end position="140"/>
    </location>
</feature>
<evidence type="ECO:0000256" key="1">
    <source>
        <dbReference type="SAM" id="Phobius"/>
    </source>
</evidence>
<name>A0A8B8AHH4_CRAVI</name>
<keyword evidence="1" id="KW-0812">Transmembrane</keyword>
<dbReference type="Gene3D" id="2.170.300.10">
    <property type="entry name" value="Tie2 ligand-binding domain superfamily"/>
    <property type="match status" value="1"/>
</dbReference>
<accession>A0A8B8AHH4</accession>
<keyword evidence="1" id="KW-1133">Transmembrane helix</keyword>
<dbReference type="GeneID" id="111102487"/>
<dbReference type="RefSeq" id="XP_022290962.1">
    <property type="nucleotide sequence ID" value="XM_022435254.1"/>
</dbReference>